<dbReference type="GO" id="GO:0005667">
    <property type="term" value="C:transcription regulator complex"/>
    <property type="evidence" value="ECO:0007669"/>
    <property type="project" value="TreeGrafter"/>
</dbReference>
<comment type="subcellular location">
    <subcellularLocation>
        <location evidence="4">Nucleus</location>
    </subcellularLocation>
</comment>
<dbReference type="GO" id="GO:0005634">
    <property type="term" value="C:nucleus"/>
    <property type="evidence" value="ECO:0007669"/>
    <property type="project" value="UniProtKB-SubCell"/>
</dbReference>
<proteinExistence type="predicted"/>
<feature type="DNA-binding region" description="Homeobox" evidence="4">
    <location>
        <begin position="119"/>
        <end position="181"/>
    </location>
</feature>
<dbReference type="InterPro" id="IPR031701">
    <property type="entry name" value="SIX1_SD"/>
</dbReference>
<keyword evidence="1 4" id="KW-0238">DNA-binding</keyword>
<dbReference type="PANTHER" id="PTHR10390">
    <property type="entry name" value="HOMEOBOX PROTEIN SIX"/>
    <property type="match status" value="1"/>
</dbReference>
<evidence type="ECO:0000256" key="1">
    <source>
        <dbReference type="ARBA" id="ARBA00023125"/>
    </source>
</evidence>
<dbReference type="GO" id="GO:0000981">
    <property type="term" value="F:DNA-binding transcription factor activity, RNA polymerase II-specific"/>
    <property type="evidence" value="ECO:0007669"/>
    <property type="project" value="InterPro"/>
</dbReference>
<dbReference type="InterPro" id="IPR008422">
    <property type="entry name" value="KN_HD"/>
</dbReference>
<dbReference type="Proteomes" id="UP001162480">
    <property type="component" value="Chromosome 11"/>
</dbReference>
<keyword evidence="2 4" id="KW-0371">Homeobox</keyword>
<protein>
    <submittedName>
        <fullName evidence="6">Ceh-34 isoform X2</fullName>
    </submittedName>
</protein>
<gene>
    <name evidence="6" type="ORF">OCTVUL_1B002431</name>
</gene>
<dbReference type="SMART" id="SM00389">
    <property type="entry name" value="HOX"/>
    <property type="match status" value="1"/>
</dbReference>
<keyword evidence="7" id="KW-1185">Reference proteome</keyword>
<dbReference type="Pfam" id="PF05920">
    <property type="entry name" value="Homeobox_KN"/>
    <property type="match status" value="1"/>
</dbReference>
<dbReference type="Gene3D" id="1.10.10.60">
    <property type="entry name" value="Homeodomain-like"/>
    <property type="match status" value="1"/>
</dbReference>
<keyword evidence="3 4" id="KW-0539">Nucleus</keyword>
<evidence type="ECO:0000256" key="4">
    <source>
        <dbReference type="PROSITE-ProRule" id="PRU00108"/>
    </source>
</evidence>
<dbReference type="PROSITE" id="PS50071">
    <property type="entry name" value="HOMEOBOX_2"/>
    <property type="match status" value="1"/>
</dbReference>
<dbReference type="InterPro" id="IPR001356">
    <property type="entry name" value="HD"/>
</dbReference>
<feature type="domain" description="Homeobox" evidence="5">
    <location>
        <begin position="117"/>
        <end position="180"/>
    </location>
</feature>
<accession>A0AA36BC31</accession>
<dbReference type="PROSITE" id="PS00027">
    <property type="entry name" value="HOMEOBOX_1"/>
    <property type="match status" value="1"/>
</dbReference>
<dbReference type="CDD" id="cd00086">
    <property type="entry name" value="homeodomain"/>
    <property type="match status" value="1"/>
</dbReference>
<sequence>MDSTLSYFAQYLCNLEKFDEFKNWIDNLTKSRPLLFEELKEDEDFVFSIVSLRIHEEKFYEAFELIENGTFTNPERFISLWDKAHYKLKEKEKGYPLTPLLRFRVRKKYPPPKSICPSGKRPSSNLPEHARQTLKQWFNKHADYPYPDENEKKQLVQQSGLILSQVKTWFANTRRRKKLTAPKSNLRYGKIMKHYHQYNYSSQSLTDGVDYALDMSMKKVGLYPDEENVGQTKMENKRLQDQCFFKVQESGNICKEDDIISKEIEQNKEQGYYLENKEMEIKSDTKDSHETRQLNSVLFENAYPVLRTQNFIIPKENNYCDFVSEQNVDAVGNACNTYTLPMDGEYPDDPNVLQECVEIKSVENDLFPNESSEAVTFLPNETVLMPNINPALPVTLWQLPLLPTDCLMSFTSQNITTNSNGQTPDNRTFISDLNNTSFIHCDQTSQYADNKQFVPDTPRKNSQPTEYDASNNARDMMSYEMLNNSHQGNEDPNIHNIKLSTSIPDRTNINNNTTTIIEYNFCIPQPLMERKESQTCVPPKQIEEEIAEVLLNLSTNLLENSNFNVKI</sequence>
<dbReference type="AlphaFoldDB" id="A0AA36BC31"/>
<evidence type="ECO:0000256" key="2">
    <source>
        <dbReference type="ARBA" id="ARBA00023155"/>
    </source>
</evidence>
<evidence type="ECO:0000313" key="6">
    <source>
        <dbReference type="EMBL" id="CAI9730607.1"/>
    </source>
</evidence>
<dbReference type="EMBL" id="OX597824">
    <property type="protein sequence ID" value="CAI9730607.1"/>
    <property type="molecule type" value="Genomic_DNA"/>
</dbReference>
<organism evidence="6 7">
    <name type="scientific">Octopus vulgaris</name>
    <name type="common">Common octopus</name>
    <dbReference type="NCBI Taxonomy" id="6645"/>
    <lineage>
        <taxon>Eukaryota</taxon>
        <taxon>Metazoa</taxon>
        <taxon>Spiralia</taxon>
        <taxon>Lophotrochozoa</taxon>
        <taxon>Mollusca</taxon>
        <taxon>Cephalopoda</taxon>
        <taxon>Coleoidea</taxon>
        <taxon>Octopodiformes</taxon>
        <taxon>Octopoda</taxon>
        <taxon>Incirrata</taxon>
        <taxon>Octopodidae</taxon>
        <taxon>Octopus</taxon>
    </lineage>
</organism>
<reference evidence="6" key="1">
    <citation type="submission" date="2023-08" db="EMBL/GenBank/DDBJ databases">
        <authorList>
            <person name="Alioto T."/>
            <person name="Alioto T."/>
            <person name="Gomez Garrido J."/>
        </authorList>
    </citation>
    <scope>NUCLEOTIDE SEQUENCE</scope>
</reference>
<name>A0AA36BC31_OCTVU</name>
<evidence type="ECO:0000259" key="5">
    <source>
        <dbReference type="PROSITE" id="PS50071"/>
    </source>
</evidence>
<evidence type="ECO:0000256" key="3">
    <source>
        <dbReference type="ARBA" id="ARBA00023242"/>
    </source>
</evidence>
<dbReference type="PANTHER" id="PTHR10390:SF44">
    <property type="entry name" value="SIX HOMEOBOX 4"/>
    <property type="match status" value="1"/>
</dbReference>
<dbReference type="SUPFAM" id="SSF46689">
    <property type="entry name" value="Homeodomain-like"/>
    <property type="match status" value="1"/>
</dbReference>
<dbReference type="InterPro" id="IPR009057">
    <property type="entry name" value="Homeodomain-like_sf"/>
</dbReference>
<evidence type="ECO:0000313" key="7">
    <source>
        <dbReference type="Proteomes" id="UP001162480"/>
    </source>
</evidence>
<dbReference type="Pfam" id="PF16878">
    <property type="entry name" value="SIX1_SD"/>
    <property type="match status" value="1"/>
</dbReference>
<dbReference type="GO" id="GO:0000978">
    <property type="term" value="F:RNA polymerase II cis-regulatory region sequence-specific DNA binding"/>
    <property type="evidence" value="ECO:0007669"/>
    <property type="project" value="TreeGrafter"/>
</dbReference>
<dbReference type="InterPro" id="IPR017970">
    <property type="entry name" value="Homeobox_CS"/>
</dbReference>